<evidence type="ECO:0000313" key="11">
    <source>
        <dbReference type="Proteomes" id="UP000759537"/>
    </source>
</evidence>
<dbReference type="FunFam" id="1.20.1250.20:FF:000286">
    <property type="entry name" value="MFS efflux transporter"/>
    <property type="match status" value="1"/>
</dbReference>
<evidence type="ECO:0000313" key="10">
    <source>
        <dbReference type="EMBL" id="KAF8474500.1"/>
    </source>
</evidence>
<dbReference type="PROSITE" id="PS50850">
    <property type="entry name" value="MFS"/>
    <property type="match status" value="1"/>
</dbReference>
<dbReference type="GO" id="GO:0012505">
    <property type="term" value="C:endomembrane system"/>
    <property type="evidence" value="ECO:0007669"/>
    <property type="project" value="UniProtKB-SubCell"/>
</dbReference>
<feature type="transmembrane region" description="Helical" evidence="8">
    <location>
        <begin position="431"/>
        <end position="450"/>
    </location>
</feature>
<dbReference type="GO" id="GO:0022857">
    <property type="term" value="F:transmembrane transporter activity"/>
    <property type="evidence" value="ECO:0007669"/>
    <property type="project" value="InterPro"/>
</dbReference>
<accession>A0A9P5K0W5</accession>
<dbReference type="InterPro" id="IPR036259">
    <property type="entry name" value="MFS_trans_sf"/>
</dbReference>
<dbReference type="Pfam" id="PF07690">
    <property type="entry name" value="MFS_1"/>
    <property type="match status" value="1"/>
</dbReference>
<keyword evidence="5 8" id="KW-1133">Transmembrane helix</keyword>
<evidence type="ECO:0000256" key="6">
    <source>
        <dbReference type="ARBA" id="ARBA00023136"/>
    </source>
</evidence>
<feature type="transmembrane region" description="Helical" evidence="8">
    <location>
        <begin position="156"/>
        <end position="174"/>
    </location>
</feature>
<comment type="caution">
    <text evidence="10">The sequence shown here is derived from an EMBL/GenBank/DDBJ whole genome shotgun (WGS) entry which is preliminary data.</text>
</comment>
<gene>
    <name evidence="10" type="ORF">DFH94DRAFT_133528</name>
</gene>
<feature type="transmembrane region" description="Helical" evidence="8">
    <location>
        <begin position="367"/>
        <end position="385"/>
    </location>
</feature>
<keyword evidence="11" id="KW-1185">Reference proteome</keyword>
<feature type="transmembrane region" description="Helical" evidence="8">
    <location>
        <begin position="277"/>
        <end position="304"/>
    </location>
</feature>
<dbReference type="EMBL" id="WHVB01000017">
    <property type="protein sequence ID" value="KAF8474500.1"/>
    <property type="molecule type" value="Genomic_DNA"/>
</dbReference>
<feature type="transmembrane region" description="Helical" evidence="8">
    <location>
        <begin position="98"/>
        <end position="119"/>
    </location>
</feature>
<name>A0A9P5K0W5_9AGAM</name>
<keyword evidence="3" id="KW-0813">Transport</keyword>
<dbReference type="SUPFAM" id="SSF103473">
    <property type="entry name" value="MFS general substrate transporter"/>
    <property type="match status" value="1"/>
</dbReference>
<protein>
    <submittedName>
        <fullName evidence="10">MFS general substrate transporter</fullName>
    </submittedName>
</protein>
<dbReference type="InterPro" id="IPR051788">
    <property type="entry name" value="MFS_Transporter"/>
</dbReference>
<reference evidence="10" key="1">
    <citation type="submission" date="2019-10" db="EMBL/GenBank/DDBJ databases">
        <authorList>
            <consortium name="DOE Joint Genome Institute"/>
            <person name="Kuo A."/>
            <person name="Miyauchi S."/>
            <person name="Kiss E."/>
            <person name="Drula E."/>
            <person name="Kohler A."/>
            <person name="Sanchez-Garcia M."/>
            <person name="Andreopoulos B."/>
            <person name="Barry K.W."/>
            <person name="Bonito G."/>
            <person name="Buee M."/>
            <person name="Carver A."/>
            <person name="Chen C."/>
            <person name="Cichocki N."/>
            <person name="Clum A."/>
            <person name="Culley D."/>
            <person name="Crous P.W."/>
            <person name="Fauchery L."/>
            <person name="Girlanda M."/>
            <person name="Hayes R."/>
            <person name="Keri Z."/>
            <person name="LaButti K."/>
            <person name="Lipzen A."/>
            <person name="Lombard V."/>
            <person name="Magnuson J."/>
            <person name="Maillard F."/>
            <person name="Morin E."/>
            <person name="Murat C."/>
            <person name="Nolan M."/>
            <person name="Ohm R."/>
            <person name="Pangilinan J."/>
            <person name="Pereira M."/>
            <person name="Perotto S."/>
            <person name="Peter M."/>
            <person name="Riley R."/>
            <person name="Sitrit Y."/>
            <person name="Stielow B."/>
            <person name="Szollosi G."/>
            <person name="Zifcakova L."/>
            <person name="Stursova M."/>
            <person name="Spatafora J.W."/>
            <person name="Tedersoo L."/>
            <person name="Vaario L.-M."/>
            <person name="Yamada A."/>
            <person name="Yan M."/>
            <person name="Wang P."/>
            <person name="Xu J."/>
            <person name="Bruns T."/>
            <person name="Baldrian P."/>
            <person name="Vilgalys R."/>
            <person name="Henrissat B."/>
            <person name="Grigoriev I.V."/>
            <person name="Hibbett D."/>
            <person name="Nagy L.G."/>
            <person name="Martin F.M."/>
        </authorList>
    </citation>
    <scope>NUCLEOTIDE SEQUENCE</scope>
    <source>
        <strain evidence="10">Prilba</strain>
    </source>
</reference>
<dbReference type="Gene3D" id="1.20.1250.20">
    <property type="entry name" value="MFS general substrate transporter like domains"/>
    <property type="match status" value="2"/>
</dbReference>
<proteinExistence type="inferred from homology"/>
<evidence type="ECO:0000259" key="9">
    <source>
        <dbReference type="PROSITE" id="PS50850"/>
    </source>
</evidence>
<feature type="region of interest" description="Disordered" evidence="7">
    <location>
        <begin position="1"/>
        <end position="31"/>
    </location>
</feature>
<dbReference type="PANTHER" id="PTHR23514">
    <property type="entry name" value="BYPASS OF STOP CODON PROTEIN 6"/>
    <property type="match status" value="1"/>
</dbReference>
<evidence type="ECO:0000256" key="1">
    <source>
        <dbReference type="ARBA" id="ARBA00004127"/>
    </source>
</evidence>
<evidence type="ECO:0000256" key="7">
    <source>
        <dbReference type="SAM" id="MobiDB-lite"/>
    </source>
</evidence>
<organism evidence="10 11">
    <name type="scientific">Russula ochroleuca</name>
    <dbReference type="NCBI Taxonomy" id="152965"/>
    <lineage>
        <taxon>Eukaryota</taxon>
        <taxon>Fungi</taxon>
        <taxon>Dikarya</taxon>
        <taxon>Basidiomycota</taxon>
        <taxon>Agaricomycotina</taxon>
        <taxon>Agaricomycetes</taxon>
        <taxon>Russulales</taxon>
        <taxon>Russulaceae</taxon>
        <taxon>Russula</taxon>
    </lineage>
</organism>
<feature type="transmembrane region" description="Helical" evidence="8">
    <location>
        <begin position="195"/>
        <end position="215"/>
    </location>
</feature>
<comment type="similarity">
    <text evidence="2">Belongs to the major facilitator superfamily.</text>
</comment>
<dbReference type="AlphaFoldDB" id="A0A9P5K0W5"/>
<feature type="compositionally biased region" description="Polar residues" evidence="7">
    <location>
        <begin position="14"/>
        <end position="27"/>
    </location>
</feature>
<comment type="subcellular location">
    <subcellularLocation>
        <location evidence="1">Endomembrane system</location>
        <topology evidence="1">Multi-pass membrane protein</topology>
    </subcellularLocation>
</comment>
<feature type="transmembrane region" description="Helical" evidence="8">
    <location>
        <begin position="316"/>
        <end position="335"/>
    </location>
</feature>
<dbReference type="PANTHER" id="PTHR23514:SF3">
    <property type="entry name" value="BYPASS OF STOP CODON PROTEIN 6"/>
    <property type="match status" value="1"/>
</dbReference>
<sequence length="458" mass="48914">SSVDAPLAPGRSVPSPTLARSTPSVHGNNHADDIELSEANAQSAQLRSRGQKSISQVHVARPSNFRARIQFFALCWTLFLLGWSDSSTGPLLPRIQSVYHVGFAVVSITFIANCIGFVIGSTANIVLNDKLGFGKVIVLGSAAQMIAFSIQASAPPFPSFVIAYTINGFGASLGDAQANGFVANYKDNAATKMGILHAAYGVGALAAPLVATQFAQLHRWSFHYLISLAVATLNTVLLVCVFKFQTQEECLAQIGQAAEEKELVGGSKYKEMFKLKALHILAFFTLVYVGVEVTIGGWIVTYMIHVRHGGPSSGYISTGFFGGLTVGRVAFLWVNNKIGERLAIFIYLFLAIGLELVVWLVPSLIGGAVAVSLVGVLLGPIYPIVMNQSGRILPRWLLTACIGWIAGLGQTGSAALPFMTGALASKTGIKSLQPLLVSMMVLLIGLWAWVPKGHQRQD</sequence>
<evidence type="ECO:0000256" key="2">
    <source>
        <dbReference type="ARBA" id="ARBA00008335"/>
    </source>
</evidence>
<reference evidence="10" key="2">
    <citation type="journal article" date="2020" name="Nat. Commun.">
        <title>Large-scale genome sequencing of mycorrhizal fungi provides insights into the early evolution of symbiotic traits.</title>
        <authorList>
            <person name="Miyauchi S."/>
            <person name="Kiss E."/>
            <person name="Kuo A."/>
            <person name="Drula E."/>
            <person name="Kohler A."/>
            <person name="Sanchez-Garcia M."/>
            <person name="Morin E."/>
            <person name="Andreopoulos B."/>
            <person name="Barry K.W."/>
            <person name="Bonito G."/>
            <person name="Buee M."/>
            <person name="Carver A."/>
            <person name="Chen C."/>
            <person name="Cichocki N."/>
            <person name="Clum A."/>
            <person name="Culley D."/>
            <person name="Crous P.W."/>
            <person name="Fauchery L."/>
            <person name="Girlanda M."/>
            <person name="Hayes R.D."/>
            <person name="Keri Z."/>
            <person name="LaButti K."/>
            <person name="Lipzen A."/>
            <person name="Lombard V."/>
            <person name="Magnuson J."/>
            <person name="Maillard F."/>
            <person name="Murat C."/>
            <person name="Nolan M."/>
            <person name="Ohm R.A."/>
            <person name="Pangilinan J."/>
            <person name="Pereira M.F."/>
            <person name="Perotto S."/>
            <person name="Peter M."/>
            <person name="Pfister S."/>
            <person name="Riley R."/>
            <person name="Sitrit Y."/>
            <person name="Stielow J.B."/>
            <person name="Szollosi G."/>
            <person name="Zifcakova L."/>
            <person name="Stursova M."/>
            <person name="Spatafora J.W."/>
            <person name="Tedersoo L."/>
            <person name="Vaario L.M."/>
            <person name="Yamada A."/>
            <person name="Yan M."/>
            <person name="Wang P."/>
            <person name="Xu J."/>
            <person name="Bruns T."/>
            <person name="Baldrian P."/>
            <person name="Vilgalys R."/>
            <person name="Dunand C."/>
            <person name="Henrissat B."/>
            <person name="Grigoriev I.V."/>
            <person name="Hibbett D."/>
            <person name="Nagy L.G."/>
            <person name="Martin F.M."/>
        </authorList>
    </citation>
    <scope>NUCLEOTIDE SEQUENCE</scope>
    <source>
        <strain evidence="10">Prilba</strain>
    </source>
</reference>
<evidence type="ECO:0000256" key="5">
    <source>
        <dbReference type="ARBA" id="ARBA00022989"/>
    </source>
</evidence>
<keyword evidence="4 8" id="KW-0812">Transmembrane</keyword>
<feature type="non-terminal residue" evidence="10">
    <location>
        <position position="458"/>
    </location>
</feature>
<feature type="domain" description="Major facilitator superfamily (MFS) profile" evidence="9">
    <location>
        <begin position="70"/>
        <end position="456"/>
    </location>
</feature>
<keyword evidence="6 8" id="KW-0472">Membrane</keyword>
<feature type="transmembrane region" description="Helical" evidence="8">
    <location>
        <begin position="342"/>
        <end position="361"/>
    </location>
</feature>
<dbReference type="InterPro" id="IPR020846">
    <property type="entry name" value="MFS_dom"/>
</dbReference>
<dbReference type="InterPro" id="IPR011701">
    <property type="entry name" value="MFS"/>
</dbReference>
<evidence type="ECO:0000256" key="4">
    <source>
        <dbReference type="ARBA" id="ARBA00022692"/>
    </source>
</evidence>
<dbReference type="Proteomes" id="UP000759537">
    <property type="component" value="Unassembled WGS sequence"/>
</dbReference>
<evidence type="ECO:0000256" key="3">
    <source>
        <dbReference type="ARBA" id="ARBA00022448"/>
    </source>
</evidence>
<feature type="transmembrane region" description="Helical" evidence="8">
    <location>
        <begin position="221"/>
        <end position="242"/>
    </location>
</feature>
<dbReference type="GO" id="GO:0016020">
    <property type="term" value="C:membrane"/>
    <property type="evidence" value="ECO:0007669"/>
    <property type="project" value="TreeGrafter"/>
</dbReference>
<feature type="transmembrane region" description="Helical" evidence="8">
    <location>
        <begin position="131"/>
        <end position="150"/>
    </location>
</feature>
<feature type="transmembrane region" description="Helical" evidence="8">
    <location>
        <begin position="397"/>
        <end position="419"/>
    </location>
</feature>
<evidence type="ECO:0000256" key="8">
    <source>
        <dbReference type="SAM" id="Phobius"/>
    </source>
</evidence>
<dbReference type="OrthoDB" id="413079at2759"/>